<proteinExistence type="predicted"/>
<feature type="region of interest" description="Disordered" evidence="1">
    <location>
        <begin position="29"/>
        <end position="50"/>
    </location>
</feature>
<sequence>MTCLFLPPPPRLALVSASLAFLPVPNVGGSRSTSMDQVDPAPVLLPPRSNLESSTCMTGGEDGVVEDGFRETATLSPTILRVSKVAQRASYTAPPKHSRAPQELSTVFACILIDGGKTEDWTHDEHSIAPRRRLRSRRALYRPLRFCGLSRRCVVRSILVEA</sequence>
<dbReference type="EMBL" id="JARKIF010000054">
    <property type="protein sequence ID" value="KAJ7606841.1"/>
    <property type="molecule type" value="Genomic_DNA"/>
</dbReference>
<comment type="caution">
    <text evidence="2">The sequence shown here is derived from an EMBL/GenBank/DDBJ whole genome shotgun (WGS) entry which is preliminary data.</text>
</comment>
<accession>A0AAD7B1P4</accession>
<dbReference type="Proteomes" id="UP001221142">
    <property type="component" value="Unassembled WGS sequence"/>
</dbReference>
<evidence type="ECO:0000313" key="2">
    <source>
        <dbReference type="EMBL" id="KAJ7606841.1"/>
    </source>
</evidence>
<dbReference type="AlphaFoldDB" id="A0AAD7B1P4"/>
<evidence type="ECO:0000256" key="1">
    <source>
        <dbReference type="SAM" id="MobiDB-lite"/>
    </source>
</evidence>
<reference evidence="2" key="1">
    <citation type="submission" date="2023-03" db="EMBL/GenBank/DDBJ databases">
        <title>Massive genome expansion in bonnet fungi (Mycena s.s.) driven by repeated elements and novel gene families across ecological guilds.</title>
        <authorList>
            <consortium name="Lawrence Berkeley National Laboratory"/>
            <person name="Harder C.B."/>
            <person name="Miyauchi S."/>
            <person name="Viragh M."/>
            <person name="Kuo A."/>
            <person name="Thoen E."/>
            <person name="Andreopoulos B."/>
            <person name="Lu D."/>
            <person name="Skrede I."/>
            <person name="Drula E."/>
            <person name="Henrissat B."/>
            <person name="Morin E."/>
            <person name="Kohler A."/>
            <person name="Barry K."/>
            <person name="LaButti K."/>
            <person name="Morin E."/>
            <person name="Salamov A."/>
            <person name="Lipzen A."/>
            <person name="Mereny Z."/>
            <person name="Hegedus B."/>
            <person name="Baldrian P."/>
            <person name="Stursova M."/>
            <person name="Weitz H."/>
            <person name="Taylor A."/>
            <person name="Grigoriev I.V."/>
            <person name="Nagy L.G."/>
            <person name="Martin F."/>
            <person name="Kauserud H."/>
        </authorList>
    </citation>
    <scope>NUCLEOTIDE SEQUENCE</scope>
    <source>
        <strain evidence="2">9284</strain>
    </source>
</reference>
<organism evidence="2 3">
    <name type="scientific">Roridomyces roridus</name>
    <dbReference type="NCBI Taxonomy" id="1738132"/>
    <lineage>
        <taxon>Eukaryota</taxon>
        <taxon>Fungi</taxon>
        <taxon>Dikarya</taxon>
        <taxon>Basidiomycota</taxon>
        <taxon>Agaricomycotina</taxon>
        <taxon>Agaricomycetes</taxon>
        <taxon>Agaricomycetidae</taxon>
        <taxon>Agaricales</taxon>
        <taxon>Marasmiineae</taxon>
        <taxon>Mycenaceae</taxon>
        <taxon>Roridomyces</taxon>
    </lineage>
</organism>
<protein>
    <submittedName>
        <fullName evidence="2">Uncharacterized protein</fullName>
    </submittedName>
</protein>
<evidence type="ECO:0000313" key="3">
    <source>
        <dbReference type="Proteomes" id="UP001221142"/>
    </source>
</evidence>
<name>A0AAD7B1P4_9AGAR</name>
<gene>
    <name evidence="2" type="ORF">FB45DRAFT_1011636</name>
</gene>
<keyword evidence="3" id="KW-1185">Reference proteome</keyword>